<comment type="caution">
    <text evidence="12">The sequence shown here is derived from an EMBL/GenBank/DDBJ whole genome shotgun (WGS) entry which is preliminary data.</text>
</comment>
<accession>A0ABQ8WDV7</accession>
<gene>
    <name evidence="12" type="ORF">N7505_007404</name>
</gene>
<keyword evidence="7 8" id="KW-0067">ATP-binding</keyword>
<feature type="binding site" evidence="8">
    <location>
        <position position="64"/>
    </location>
    <ligand>
        <name>ATP</name>
        <dbReference type="ChEBI" id="CHEBI:30616"/>
    </ligand>
</feature>
<dbReference type="PROSITE" id="PS00108">
    <property type="entry name" value="PROTEIN_KINASE_ST"/>
    <property type="match status" value="1"/>
</dbReference>
<feature type="domain" description="Protein kinase" evidence="11">
    <location>
        <begin position="34"/>
        <end position="312"/>
    </location>
</feature>
<comment type="catalytic activity">
    <reaction evidence="10">
        <text>L-threonyl-[protein] + ATP = O-phospho-L-threonyl-[protein] + ADP + H(+)</text>
        <dbReference type="Rhea" id="RHEA:46608"/>
        <dbReference type="Rhea" id="RHEA-COMP:11060"/>
        <dbReference type="Rhea" id="RHEA-COMP:11605"/>
        <dbReference type="ChEBI" id="CHEBI:15378"/>
        <dbReference type="ChEBI" id="CHEBI:30013"/>
        <dbReference type="ChEBI" id="CHEBI:30616"/>
        <dbReference type="ChEBI" id="CHEBI:61977"/>
        <dbReference type="ChEBI" id="CHEBI:456216"/>
        <dbReference type="EC" id="2.7.11.24"/>
    </reaction>
</comment>
<evidence type="ECO:0000256" key="2">
    <source>
        <dbReference type="ARBA" id="ARBA00012411"/>
    </source>
</evidence>
<keyword evidence="13" id="KW-1185">Reference proteome</keyword>
<comment type="activity regulation">
    <text evidence="10">Activated by threonine and tyrosine phosphorylation.</text>
</comment>
<dbReference type="Gene3D" id="1.10.510.10">
    <property type="entry name" value="Transferase(Phosphotransferase) domain 1"/>
    <property type="match status" value="1"/>
</dbReference>
<dbReference type="InterPro" id="IPR000719">
    <property type="entry name" value="Prot_kinase_dom"/>
</dbReference>
<dbReference type="Gene3D" id="3.30.200.20">
    <property type="entry name" value="Phosphorylase Kinase, domain 1"/>
    <property type="match status" value="1"/>
</dbReference>
<dbReference type="PROSITE" id="PS00107">
    <property type="entry name" value="PROTEIN_KINASE_ATP"/>
    <property type="match status" value="1"/>
</dbReference>
<evidence type="ECO:0000256" key="9">
    <source>
        <dbReference type="RuleBase" id="RU000304"/>
    </source>
</evidence>
<dbReference type="EMBL" id="JAPVEB010000004">
    <property type="protein sequence ID" value="KAJ5264611.1"/>
    <property type="molecule type" value="Genomic_DNA"/>
</dbReference>
<evidence type="ECO:0000259" key="11">
    <source>
        <dbReference type="PROSITE" id="PS50011"/>
    </source>
</evidence>
<dbReference type="SUPFAM" id="SSF56112">
    <property type="entry name" value="Protein kinase-like (PK-like)"/>
    <property type="match status" value="1"/>
</dbReference>
<evidence type="ECO:0000313" key="13">
    <source>
        <dbReference type="Proteomes" id="UP001220256"/>
    </source>
</evidence>
<evidence type="ECO:0000256" key="3">
    <source>
        <dbReference type="ARBA" id="ARBA00022527"/>
    </source>
</evidence>
<keyword evidence="4 10" id="KW-0808">Transferase</keyword>
<keyword evidence="3 9" id="KW-0723">Serine/threonine-protein kinase</keyword>
<dbReference type="InterPro" id="IPR008352">
    <property type="entry name" value="MAPK_HOG-like"/>
</dbReference>
<dbReference type="InterPro" id="IPR017441">
    <property type="entry name" value="Protein_kinase_ATP_BS"/>
</dbReference>
<dbReference type="EC" id="2.7.11.24" evidence="2 10"/>
<comment type="cofactor">
    <cofactor evidence="1 10">
        <name>Mg(2+)</name>
        <dbReference type="ChEBI" id="CHEBI:18420"/>
    </cofactor>
</comment>
<dbReference type="PRINTS" id="PR01773">
    <property type="entry name" value="P38MAPKINASE"/>
</dbReference>
<evidence type="ECO:0000256" key="7">
    <source>
        <dbReference type="ARBA" id="ARBA00022840"/>
    </source>
</evidence>
<dbReference type="PROSITE" id="PS50011">
    <property type="entry name" value="PROTEIN_KINASE_DOM"/>
    <property type="match status" value="1"/>
</dbReference>
<dbReference type="InterPro" id="IPR050117">
    <property type="entry name" value="MAPK"/>
</dbReference>
<comment type="similarity">
    <text evidence="10">Belongs to the protein kinase superfamily. Ser/Thr protein kinase family. MAP kinase subfamily.</text>
</comment>
<dbReference type="InterPro" id="IPR003527">
    <property type="entry name" value="MAP_kinase_CS"/>
</dbReference>
<keyword evidence="10" id="KW-0460">Magnesium</keyword>
<evidence type="ECO:0000256" key="1">
    <source>
        <dbReference type="ARBA" id="ARBA00001946"/>
    </source>
</evidence>
<dbReference type="InterPro" id="IPR008271">
    <property type="entry name" value="Ser/Thr_kinase_AS"/>
</dbReference>
<evidence type="ECO:0000256" key="4">
    <source>
        <dbReference type="ARBA" id="ARBA00022679"/>
    </source>
</evidence>
<name>A0ABQ8WDV7_PENCH</name>
<keyword evidence="5 8" id="KW-0547">Nucleotide-binding</keyword>
<organism evidence="12 13">
    <name type="scientific">Penicillium chrysogenum</name>
    <name type="common">Penicillium notatum</name>
    <dbReference type="NCBI Taxonomy" id="5076"/>
    <lineage>
        <taxon>Eukaryota</taxon>
        <taxon>Fungi</taxon>
        <taxon>Dikarya</taxon>
        <taxon>Ascomycota</taxon>
        <taxon>Pezizomycotina</taxon>
        <taxon>Eurotiomycetes</taxon>
        <taxon>Eurotiomycetidae</taxon>
        <taxon>Eurotiales</taxon>
        <taxon>Aspergillaceae</taxon>
        <taxon>Penicillium</taxon>
        <taxon>Penicillium chrysogenum species complex</taxon>
    </lineage>
</organism>
<dbReference type="PANTHER" id="PTHR24055">
    <property type="entry name" value="MITOGEN-ACTIVATED PROTEIN KINASE"/>
    <property type="match status" value="1"/>
</dbReference>
<keyword evidence="6 10" id="KW-0418">Kinase</keyword>
<dbReference type="Proteomes" id="UP001220256">
    <property type="component" value="Unassembled WGS sequence"/>
</dbReference>
<dbReference type="InterPro" id="IPR011009">
    <property type="entry name" value="Kinase-like_dom_sf"/>
</dbReference>
<protein>
    <recommendedName>
        <fullName evidence="2 10">Mitogen-activated protein kinase</fullName>
        <ecNumber evidence="2 10">2.7.11.24</ecNumber>
    </recommendedName>
</protein>
<dbReference type="SMART" id="SM00220">
    <property type="entry name" value="S_TKc"/>
    <property type="match status" value="1"/>
</dbReference>
<evidence type="ECO:0000313" key="12">
    <source>
        <dbReference type="EMBL" id="KAJ5264611.1"/>
    </source>
</evidence>
<proteinExistence type="inferred from homology"/>
<sequence>MFSPTGFSPTPGESLAQFTRKDIMGAAFETTKRYTQLELVGMGVSGLVCSGRDRIANQTVAIKKLCDPFKTENIAKHIFREVRLLKQLRHENVIYLNDIFISPSEDIYLATDLMATDLHVLLKAKKLDDRFTQYFLYQIMRGLKYIHSAGVVHRDLKPSNILINENCDLKICDFGLARVKEAHMTGYVSTRYYRAPEIMLTWKRYSEKVDIWSAGCIFAEMILARPLFQGEDHIDQFCVITQLLGSPPEEMVANVTNQNTLSFIRSLPKQTRKPLTKVIRSANGKAIPLLEKMLQIDPEKRCSAEAIEERYLAPYHDPSDEPVAKEKFDWGFFDADLPADMWKTVLYSEVLGYHESKGQQR</sequence>
<evidence type="ECO:0000256" key="5">
    <source>
        <dbReference type="ARBA" id="ARBA00022741"/>
    </source>
</evidence>
<dbReference type="Pfam" id="PF00069">
    <property type="entry name" value="Pkinase"/>
    <property type="match status" value="1"/>
</dbReference>
<evidence type="ECO:0000256" key="10">
    <source>
        <dbReference type="RuleBase" id="RU361165"/>
    </source>
</evidence>
<evidence type="ECO:0000256" key="6">
    <source>
        <dbReference type="ARBA" id="ARBA00022777"/>
    </source>
</evidence>
<dbReference type="PROSITE" id="PS01351">
    <property type="entry name" value="MAPK"/>
    <property type="match status" value="1"/>
</dbReference>
<evidence type="ECO:0000256" key="8">
    <source>
        <dbReference type="PROSITE-ProRule" id="PRU10141"/>
    </source>
</evidence>
<reference evidence="12 13" key="1">
    <citation type="journal article" date="2023" name="IMA Fungus">
        <title>Comparative genomic study of the Penicillium genus elucidates a diverse pangenome and 15 lateral gene transfer events.</title>
        <authorList>
            <person name="Petersen C."/>
            <person name="Sorensen T."/>
            <person name="Nielsen M.R."/>
            <person name="Sondergaard T.E."/>
            <person name="Sorensen J.L."/>
            <person name="Fitzpatrick D.A."/>
            <person name="Frisvad J.C."/>
            <person name="Nielsen K.L."/>
        </authorList>
    </citation>
    <scope>NUCLEOTIDE SEQUENCE [LARGE SCALE GENOMIC DNA]</scope>
    <source>
        <strain evidence="12 13">IBT 3361</strain>
    </source>
</reference>